<evidence type="ECO:0000256" key="7">
    <source>
        <dbReference type="ARBA" id="ARBA00023235"/>
    </source>
</evidence>
<reference evidence="11" key="1">
    <citation type="journal article" date="2019" name="Int. J. Syst. Evol. Microbiol.">
        <title>The Global Catalogue of Microorganisms (GCM) 10K type strain sequencing project: providing services to taxonomists for standard genome sequencing and annotation.</title>
        <authorList>
            <consortium name="The Broad Institute Genomics Platform"/>
            <consortium name="The Broad Institute Genome Sequencing Center for Infectious Disease"/>
            <person name="Wu L."/>
            <person name="Ma J."/>
        </authorList>
    </citation>
    <scope>NUCLEOTIDE SEQUENCE [LARGE SCALE GENOMIC DNA]</scope>
    <source>
        <strain evidence="11">JCM 18956</strain>
    </source>
</reference>
<dbReference type="Proteomes" id="UP001501295">
    <property type="component" value="Unassembled WGS sequence"/>
</dbReference>
<evidence type="ECO:0000256" key="3">
    <source>
        <dbReference type="ARBA" id="ARBA00022692"/>
    </source>
</evidence>
<dbReference type="EMBL" id="BAABLM010000005">
    <property type="protein sequence ID" value="GAA4678646.1"/>
    <property type="molecule type" value="Genomic_DNA"/>
</dbReference>
<evidence type="ECO:0000256" key="5">
    <source>
        <dbReference type="ARBA" id="ARBA00022989"/>
    </source>
</evidence>
<evidence type="ECO:0000256" key="8">
    <source>
        <dbReference type="SAM" id="MobiDB-lite"/>
    </source>
</evidence>
<name>A0ABP8W287_9MICO</name>
<evidence type="ECO:0000313" key="10">
    <source>
        <dbReference type="EMBL" id="GAA4678646.1"/>
    </source>
</evidence>
<organism evidence="10 11">
    <name type="scientific">Frondihabitans cladoniiphilus</name>
    <dbReference type="NCBI Taxonomy" id="715785"/>
    <lineage>
        <taxon>Bacteria</taxon>
        <taxon>Bacillati</taxon>
        <taxon>Actinomycetota</taxon>
        <taxon>Actinomycetes</taxon>
        <taxon>Micrococcales</taxon>
        <taxon>Microbacteriaceae</taxon>
        <taxon>Frondihabitans</taxon>
    </lineage>
</organism>
<evidence type="ECO:0000256" key="1">
    <source>
        <dbReference type="ARBA" id="ARBA00004141"/>
    </source>
</evidence>
<feature type="transmembrane region" description="Helical" evidence="9">
    <location>
        <begin position="35"/>
        <end position="61"/>
    </location>
</feature>
<evidence type="ECO:0000313" key="11">
    <source>
        <dbReference type="Proteomes" id="UP001501295"/>
    </source>
</evidence>
<keyword evidence="5 9" id="KW-1133">Transmembrane helix</keyword>
<feature type="region of interest" description="Disordered" evidence="8">
    <location>
        <begin position="107"/>
        <end position="150"/>
    </location>
</feature>
<keyword evidence="11" id="KW-1185">Reference proteome</keyword>
<accession>A0ABP8W287</accession>
<sequence length="150" mass="17093">MGVLYLLGLLIALTGMVVLDRRFQLFFWRDWRRAVVILPVGLAFFLAWDLLGIRQGIFFRGETSFMTGLQVARELPVEEPFFLALLCYLTMNLLAGLPLLVAAVDGRRGDERRGDERRRDERRGDERRRSGEDPGPRDARLGSSAKGTPR</sequence>
<proteinExistence type="predicted"/>
<evidence type="ECO:0000256" key="2">
    <source>
        <dbReference type="ARBA" id="ARBA00004829"/>
    </source>
</evidence>
<feature type="compositionally biased region" description="Basic and acidic residues" evidence="8">
    <location>
        <begin position="107"/>
        <end position="140"/>
    </location>
</feature>
<dbReference type="InterPro" id="IPR017825">
    <property type="entry name" value="Lycopene_cyclase_dom"/>
</dbReference>
<evidence type="ECO:0000256" key="9">
    <source>
        <dbReference type="SAM" id="Phobius"/>
    </source>
</evidence>
<dbReference type="NCBIfam" id="TIGR03462">
    <property type="entry name" value="CarR_dom_SF"/>
    <property type="match status" value="1"/>
</dbReference>
<comment type="subcellular location">
    <subcellularLocation>
        <location evidence="1">Membrane</location>
        <topology evidence="1">Multi-pass membrane protein</topology>
    </subcellularLocation>
</comment>
<keyword evidence="6 9" id="KW-0472">Membrane</keyword>
<evidence type="ECO:0000256" key="4">
    <source>
        <dbReference type="ARBA" id="ARBA00022746"/>
    </source>
</evidence>
<keyword evidence="7" id="KW-0413">Isomerase</keyword>
<gene>
    <name evidence="10" type="ORF">GCM10025780_24440</name>
</gene>
<comment type="caution">
    <text evidence="10">The sequence shown here is derived from an EMBL/GenBank/DDBJ whole genome shotgun (WGS) entry which is preliminary data.</text>
</comment>
<comment type="pathway">
    <text evidence="2">Carotenoid biosynthesis.</text>
</comment>
<evidence type="ECO:0008006" key="12">
    <source>
        <dbReference type="Google" id="ProtNLM"/>
    </source>
</evidence>
<evidence type="ECO:0000256" key="6">
    <source>
        <dbReference type="ARBA" id="ARBA00023136"/>
    </source>
</evidence>
<feature type="transmembrane region" description="Helical" evidence="9">
    <location>
        <begin position="6"/>
        <end position="23"/>
    </location>
</feature>
<feature type="transmembrane region" description="Helical" evidence="9">
    <location>
        <begin position="81"/>
        <end position="104"/>
    </location>
</feature>
<keyword evidence="3 9" id="KW-0812">Transmembrane</keyword>
<dbReference type="RefSeq" id="WP_345376172.1">
    <property type="nucleotide sequence ID" value="NZ_BAABLM010000005.1"/>
</dbReference>
<protein>
    <recommendedName>
        <fullName evidence="12">Lycopene cyclase domain-containing protein</fullName>
    </recommendedName>
</protein>
<keyword evidence="4" id="KW-0125">Carotenoid biosynthesis</keyword>